<keyword evidence="1" id="KW-0418">Kinase</keyword>
<dbReference type="Gene3D" id="1.10.510.10">
    <property type="entry name" value="Transferase(Phosphotransferase) domain 1"/>
    <property type="match status" value="1"/>
</dbReference>
<keyword evidence="1" id="KW-0723">Serine/threonine-protein kinase</keyword>
<evidence type="ECO:0000256" key="2">
    <source>
        <dbReference type="ARBA" id="ARBA00022741"/>
    </source>
</evidence>
<dbReference type="AlphaFoldDB" id="A0AAD5C4B4"/>
<evidence type="ECO:0000256" key="1">
    <source>
        <dbReference type="ARBA" id="ARBA00022527"/>
    </source>
</evidence>
<reference evidence="5" key="1">
    <citation type="submission" date="2022-06" db="EMBL/GenBank/DDBJ databases">
        <title>Uncovering the hologenomic basis of an extraordinary plant invasion.</title>
        <authorList>
            <person name="Bieker V.C."/>
            <person name="Martin M.D."/>
            <person name="Gilbert T."/>
            <person name="Hodgins K."/>
            <person name="Battlay P."/>
            <person name="Petersen B."/>
            <person name="Wilson J."/>
        </authorList>
    </citation>
    <scope>NUCLEOTIDE SEQUENCE</scope>
    <source>
        <strain evidence="5">AA19_3_7</strain>
        <tissue evidence="5">Leaf</tissue>
    </source>
</reference>
<feature type="compositionally biased region" description="Polar residues" evidence="4">
    <location>
        <begin position="88"/>
        <end position="101"/>
    </location>
</feature>
<dbReference type="PANTHER" id="PTHR47989">
    <property type="entry name" value="OS01G0750732 PROTEIN"/>
    <property type="match status" value="1"/>
</dbReference>
<keyword evidence="6" id="KW-1185">Reference proteome</keyword>
<protein>
    <submittedName>
        <fullName evidence="5">Uncharacterized protein</fullName>
    </submittedName>
</protein>
<gene>
    <name evidence="5" type="ORF">M8C21_008795</name>
</gene>
<evidence type="ECO:0000256" key="4">
    <source>
        <dbReference type="SAM" id="MobiDB-lite"/>
    </source>
</evidence>
<evidence type="ECO:0000313" key="6">
    <source>
        <dbReference type="Proteomes" id="UP001206925"/>
    </source>
</evidence>
<comment type="caution">
    <text evidence="5">The sequence shown here is derived from an EMBL/GenBank/DDBJ whole genome shotgun (WGS) entry which is preliminary data.</text>
</comment>
<keyword evidence="2" id="KW-0547">Nucleotide-binding</keyword>
<sequence length="182" mass="19877">MSQPPGEENLVTWSRSLLTSQQGLQQLADPSLSGTYNFTDFAKVAAIASMCVHPDVAQRPFMGEVVQALKLICNDDKEDTTTATTTTQRDSSAVESPSSDGSWWNAGETPRLVYYNSSPFLTMDYSPSLHGMAGASVHVGGYRSGPLKMVRSKSECYRLKGSMSEHDGGRHLSKPFWNEGSF</sequence>
<proteinExistence type="predicted"/>
<feature type="region of interest" description="Disordered" evidence="4">
    <location>
        <begin position="79"/>
        <end position="101"/>
    </location>
</feature>
<evidence type="ECO:0000256" key="3">
    <source>
        <dbReference type="ARBA" id="ARBA00022840"/>
    </source>
</evidence>
<accession>A0AAD5C4B4</accession>
<name>A0AAD5C4B4_AMBAR</name>
<dbReference type="PANTHER" id="PTHR47989:SF40">
    <property type="entry name" value="RECEPTOR-LIKE SERINE_THREONINE-PROTEIN KINASE ALE2"/>
    <property type="match status" value="1"/>
</dbReference>
<keyword evidence="1" id="KW-0808">Transferase</keyword>
<dbReference type="GO" id="GO:0004674">
    <property type="term" value="F:protein serine/threonine kinase activity"/>
    <property type="evidence" value="ECO:0007669"/>
    <property type="project" value="UniProtKB-KW"/>
</dbReference>
<organism evidence="5 6">
    <name type="scientific">Ambrosia artemisiifolia</name>
    <name type="common">Common ragweed</name>
    <dbReference type="NCBI Taxonomy" id="4212"/>
    <lineage>
        <taxon>Eukaryota</taxon>
        <taxon>Viridiplantae</taxon>
        <taxon>Streptophyta</taxon>
        <taxon>Embryophyta</taxon>
        <taxon>Tracheophyta</taxon>
        <taxon>Spermatophyta</taxon>
        <taxon>Magnoliopsida</taxon>
        <taxon>eudicotyledons</taxon>
        <taxon>Gunneridae</taxon>
        <taxon>Pentapetalae</taxon>
        <taxon>asterids</taxon>
        <taxon>campanulids</taxon>
        <taxon>Asterales</taxon>
        <taxon>Asteraceae</taxon>
        <taxon>Asteroideae</taxon>
        <taxon>Heliantheae alliance</taxon>
        <taxon>Heliantheae</taxon>
        <taxon>Ambrosia</taxon>
    </lineage>
</organism>
<evidence type="ECO:0000313" key="5">
    <source>
        <dbReference type="EMBL" id="KAI7734857.1"/>
    </source>
</evidence>
<dbReference type="Proteomes" id="UP001206925">
    <property type="component" value="Unassembled WGS sequence"/>
</dbReference>
<keyword evidence="3" id="KW-0067">ATP-binding</keyword>
<dbReference type="EMBL" id="JAMZMK010009631">
    <property type="protein sequence ID" value="KAI7734857.1"/>
    <property type="molecule type" value="Genomic_DNA"/>
</dbReference>
<dbReference type="GO" id="GO:0005524">
    <property type="term" value="F:ATP binding"/>
    <property type="evidence" value="ECO:0007669"/>
    <property type="project" value="UniProtKB-KW"/>
</dbReference>